<dbReference type="PRINTS" id="PR00344">
    <property type="entry name" value="BCTRLSENSOR"/>
</dbReference>
<dbReference type="SMART" id="SM00091">
    <property type="entry name" value="PAS"/>
    <property type="match status" value="1"/>
</dbReference>
<dbReference type="PANTHER" id="PTHR43065:SF42">
    <property type="entry name" value="TWO-COMPONENT SENSOR PPRA"/>
    <property type="match status" value="1"/>
</dbReference>
<dbReference type="InterPro" id="IPR036097">
    <property type="entry name" value="HisK_dim/P_sf"/>
</dbReference>
<dbReference type="CDD" id="cd00082">
    <property type="entry name" value="HisKA"/>
    <property type="match status" value="1"/>
</dbReference>
<dbReference type="Pfam" id="PF08448">
    <property type="entry name" value="PAS_4"/>
    <property type="match status" value="1"/>
</dbReference>
<feature type="transmembrane region" description="Helical" evidence="2">
    <location>
        <begin position="20"/>
        <end position="37"/>
    </location>
</feature>
<dbReference type="Pfam" id="PF02518">
    <property type="entry name" value="HATPase_c"/>
    <property type="match status" value="1"/>
</dbReference>
<dbReference type="InterPro" id="IPR013656">
    <property type="entry name" value="PAS_4"/>
</dbReference>
<feature type="domain" description="Histidine kinase" evidence="3">
    <location>
        <begin position="624"/>
        <end position="840"/>
    </location>
</feature>
<accession>A0A1J5T2U2</accession>
<dbReference type="SMART" id="SM00388">
    <property type="entry name" value="HisKA"/>
    <property type="match status" value="1"/>
</dbReference>
<dbReference type="PROSITE" id="PS50109">
    <property type="entry name" value="HIS_KIN"/>
    <property type="match status" value="1"/>
</dbReference>
<dbReference type="PANTHER" id="PTHR43065">
    <property type="entry name" value="SENSOR HISTIDINE KINASE"/>
    <property type="match status" value="1"/>
</dbReference>
<dbReference type="Pfam" id="PF00072">
    <property type="entry name" value="Response_reg"/>
    <property type="match status" value="1"/>
</dbReference>
<feature type="domain" description="PAC" evidence="6">
    <location>
        <begin position="543"/>
        <end position="611"/>
    </location>
</feature>
<dbReference type="SUPFAM" id="SSF47384">
    <property type="entry name" value="Homodimeric domain of signal transducing histidine kinase"/>
    <property type="match status" value="1"/>
</dbReference>
<evidence type="ECO:0000259" key="3">
    <source>
        <dbReference type="PROSITE" id="PS50109"/>
    </source>
</evidence>
<protein>
    <submittedName>
        <fullName evidence="7">Blue-light-activated protein</fullName>
    </submittedName>
</protein>
<sequence length="989" mass="107304">MDAPRLPAGLRRRCLGTARLAGFAAAVAGVCAYGAVGKPPAGAGPSLDLGVFALAAAALAVGVLWRRARAELNGARRRLEEAAMTDEVLEGASVLVWSADVARASDGQLRWQVTSRRISQAGRLLGIGDAFGAARLWNPDRVPDHAAMERVVAGAIEAGHSGYRHEFRFIADGGPAWLLEQAAIHRRGDRKWRLLGVVTDITERHRLEDAGRKSAEQLQRILEQTDCLLWQADVSHLDGVWNWSFDLPPSGLRRRIFGETGLADPRRIYAGFQVPSLAENNRRSQGSMLSGAPGYDQEFKLIRESNGEVFWIHEKVSISSLGPGRWHLAGVMMDVSSRYRADQARRETEERLNRILMGVDCMLWLADVTLESTGAFTWRLAIPDSLLYRKLFGYDPASKGNILWSEQNVPDMASLNERSSAAFLTGAPGYEQEFCFFSQAGVHWLHEQVAVKPAGPNAWQAVGVVTDITARRTAERELAAEKERLAVTLRAMEEGVITLGLDGTVLYVNRAAEILLSVSSDDLHGRLVSDLCCLVDATTGSDLDWPVRPVLRDGEAVDLPVGAAIRLDRRRVVDVEGCVVPLRDPQSVVLGAVVVIRDVTDRRRLENQLQRASKLESVGLLAGGIAHDFNNILTAVMGNLGLARSEVPAESPAHLFIQEAHRAADRARGLTQQLLTFAKGGEPVRAAVELADVATEVAEFAVRGSRVRCEFDFPEGLWPANADRGQLAQIIQNLVINAVQAMPGGGVVKLSASNELVPLGSALPVVAGDYVRISIEDTGSGIPTEALSRVFEPYFTTKETGSGLGLATVYSIVRRHKGCIDVESEPGRGARFVIRLPALRGERVETGTVLSAPATQLGGRILIMDDEEPIRVLLGHVLRRAGLEVVSTSNGREALDAYREQWERGSPPDALMMDLTVPGDLGGAQALAEIRKFDPDVRAIVASGYSSDPVVANFRDYGFCARVVKPFDVQQVMRVVADVLAKADRDAGG</sequence>
<dbReference type="Gene3D" id="3.40.50.2300">
    <property type="match status" value="1"/>
</dbReference>
<dbReference type="SUPFAM" id="SSF55785">
    <property type="entry name" value="PYP-like sensor domain (PAS domain)"/>
    <property type="match status" value="3"/>
</dbReference>
<comment type="caution">
    <text evidence="7">The sequence shown here is derived from an EMBL/GenBank/DDBJ whole genome shotgun (WGS) entry which is preliminary data.</text>
</comment>
<dbReference type="PROSITE" id="PS50112">
    <property type="entry name" value="PAS"/>
    <property type="match status" value="1"/>
</dbReference>
<dbReference type="InterPro" id="IPR005467">
    <property type="entry name" value="His_kinase_dom"/>
</dbReference>
<dbReference type="InterPro" id="IPR000700">
    <property type="entry name" value="PAS-assoc_C"/>
</dbReference>
<dbReference type="InterPro" id="IPR003661">
    <property type="entry name" value="HisK_dim/P_dom"/>
</dbReference>
<keyword evidence="2" id="KW-0472">Membrane</keyword>
<evidence type="ECO:0000259" key="6">
    <source>
        <dbReference type="PROSITE" id="PS50113"/>
    </source>
</evidence>
<organism evidence="7">
    <name type="scientific">mine drainage metagenome</name>
    <dbReference type="NCBI Taxonomy" id="410659"/>
    <lineage>
        <taxon>unclassified sequences</taxon>
        <taxon>metagenomes</taxon>
        <taxon>ecological metagenomes</taxon>
    </lineage>
</organism>
<proteinExistence type="predicted"/>
<evidence type="ECO:0000256" key="1">
    <source>
        <dbReference type="ARBA" id="ARBA00022553"/>
    </source>
</evidence>
<dbReference type="InterPro" id="IPR011006">
    <property type="entry name" value="CheY-like_superfamily"/>
</dbReference>
<dbReference type="CDD" id="cd00130">
    <property type="entry name" value="PAS"/>
    <property type="match status" value="1"/>
</dbReference>
<dbReference type="InterPro" id="IPR001789">
    <property type="entry name" value="Sig_transdc_resp-reg_receiver"/>
</dbReference>
<dbReference type="InterPro" id="IPR003594">
    <property type="entry name" value="HATPase_dom"/>
</dbReference>
<evidence type="ECO:0000256" key="2">
    <source>
        <dbReference type="SAM" id="Phobius"/>
    </source>
</evidence>
<gene>
    <name evidence="7" type="ORF">GALL_114110</name>
</gene>
<feature type="domain" description="PAC" evidence="6">
    <location>
        <begin position="163"/>
        <end position="213"/>
    </location>
</feature>
<dbReference type="Gene3D" id="1.10.287.130">
    <property type="match status" value="1"/>
</dbReference>
<feature type="domain" description="Response regulatory" evidence="4">
    <location>
        <begin position="860"/>
        <end position="980"/>
    </location>
</feature>
<dbReference type="SMART" id="SM00448">
    <property type="entry name" value="REC"/>
    <property type="match status" value="1"/>
</dbReference>
<feature type="transmembrane region" description="Helical" evidence="2">
    <location>
        <begin position="49"/>
        <end position="68"/>
    </location>
</feature>
<dbReference type="InterPro" id="IPR000014">
    <property type="entry name" value="PAS"/>
</dbReference>
<dbReference type="AlphaFoldDB" id="A0A1J5T2U2"/>
<name>A0A1J5T2U2_9ZZZZ</name>
<dbReference type="Gene3D" id="3.30.565.10">
    <property type="entry name" value="Histidine kinase-like ATPase, C-terminal domain"/>
    <property type="match status" value="1"/>
</dbReference>
<dbReference type="SUPFAM" id="SSF55874">
    <property type="entry name" value="ATPase domain of HSP90 chaperone/DNA topoisomerase II/histidine kinase"/>
    <property type="match status" value="1"/>
</dbReference>
<keyword evidence="2" id="KW-1133">Transmembrane helix</keyword>
<dbReference type="PROSITE" id="PS50113">
    <property type="entry name" value="PAC"/>
    <property type="match status" value="3"/>
</dbReference>
<dbReference type="SUPFAM" id="SSF52172">
    <property type="entry name" value="CheY-like"/>
    <property type="match status" value="1"/>
</dbReference>
<dbReference type="InterPro" id="IPR004358">
    <property type="entry name" value="Sig_transdc_His_kin-like_C"/>
</dbReference>
<dbReference type="SMART" id="SM00387">
    <property type="entry name" value="HATPase_c"/>
    <property type="match status" value="1"/>
</dbReference>
<dbReference type="NCBIfam" id="TIGR00229">
    <property type="entry name" value="sensory_box"/>
    <property type="match status" value="1"/>
</dbReference>
<dbReference type="EMBL" id="MLJW01000043">
    <property type="protein sequence ID" value="OIR06494.1"/>
    <property type="molecule type" value="Genomic_DNA"/>
</dbReference>
<dbReference type="PROSITE" id="PS50110">
    <property type="entry name" value="RESPONSE_REGULATORY"/>
    <property type="match status" value="1"/>
</dbReference>
<keyword evidence="1" id="KW-0597">Phosphoprotein</keyword>
<keyword evidence="2" id="KW-0812">Transmembrane</keyword>
<dbReference type="GO" id="GO:0000155">
    <property type="term" value="F:phosphorelay sensor kinase activity"/>
    <property type="evidence" value="ECO:0007669"/>
    <property type="project" value="InterPro"/>
</dbReference>
<feature type="domain" description="PAS" evidence="5">
    <location>
        <begin position="481"/>
        <end position="526"/>
    </location>
</feature>
<dbReference type="InterPro" id="IPR035965">
    <property type="entry name" value="PAS-like_dom_sf"/>
</dbReference>
<evidence type="ECO:0000259" key="5">
    <source>
        <dbReference type="PROSITE" id="PS50112"/>
    </source>
</evidence>
<evidence type="ECO:0000313" key="7">
    <source>
        <dbReference type="EMBL" id="OIR06494.1"/>
    </source>
</evidence>
<feature type="domain" description="PAC" evidence="6">
    <location>
        <begin position="295"/>
        <end position="347"/>
    </location>
</feature>
<reference evidence="7" key="1">
    <citation type="submission" date="2016-10" db="EMBL/GenBank/DDBJ databases">
        <title>Sequence of Gallionella enrichment culture.</title>
        <authorList>
            <person name="Poehlein A."/>
            <person name="Muehling M."/>
            <person name="Daniel R."/>
        </authorList>
    </citation>
    <scope>NUCLEOTIDE SEQUENCE</scope>
</reference>
<evidence type="ECO:0000259" key="4">
    <source>
        <dbReference type="PROSITE" id="PS50110"/>
    </source>
</evidence>
<dbReference type="InterPro" id="IPR036890">
    <property type="entry name" value="HATPase_C_sf"/>
</dbReference>
<dbReference type="InterPro" id="IPR001610">
    <property type="entry name" value="PAC"/>
</dbReference>
<dbReference type="SMART" id="SM00086">
    <property type="entry name" value="PAC"/>
    <property type="match status" value="3"/>
</dbReference>
<dbReference type="Gene3D" id="3.30.450.20">
    <property type="entry name" value="PAS domain"/>
    <property type="match status" value="2"/>
</dbReference>
<dbReference type="Pfam" id="PF00512">
    <property type="entry name" value="HisKA"/>
    <property type="match status" value="1"/>
</dbReference>